<feature type="chain" id="PRO_5032418635" evidence="1">
    <location>
        <begin position="20"/>
        <end position="203"/>
    </location>
</feature>
<gene>
    <name evidence="2" type="ORF">PMACD_LOCUS14805</name>
</gene>
<keyword evidence="1" id="KW-0732">Signal</keyword>
<feature type="signal peptide" evidence="1">
    <location>
        <begin position="1"/>
        <end position="19"/>
    </location>
</feature>
<dbReference type="OrthoDB" id="5835829at2759"/>
<dbReference type="EMBL" id="CAJOBZ010000067">
    <property type="protein sequence ID" value="CAF4941949.1"/>
    <property type="molecule type" value="Genomic_DNA"/>
</dbReference>
<dbReference type="Proteomes" id="UP000663880">
    <property type="component" value="Unassembled WGS sequence"/>
</dbReference>
<accession>A0A821XJ30</accession>
<name>A0A821XJ30_9NEOP</name>
<comment type="caution">
    <text evidence="2">The sequence shown here is derived from an EMBL/GenBank/DDBJ whole genome shotgun (WGS) entry which is preliminary data.</text>
</comment>
<evidence type="ECO:0000256" key="1">
    <source>
        <dbReference type="SAM" id="SignalP"/>
    </source>
</evidence>
<dbReference type="SUPFAM" id="SSF53756">
    <property type="entry name" value="UDP-Glycosyltransferase/glycogen phosphorylase"/>
    <property type="match status" value="1"/>
</dbReference>
<keyword evidence="3" id="KW-1185">Reference proteome</keyword>
<evidence type="ECO:0000313" key="2">
    <source>
        <dbReference type="EMBL" id="CAF4941949.1"/>
    </source>
</evidence>
<reference evidence="2" key="1">
    <citation type="submission" date="2021-02" db="EMBL/GenBank/DDBJ databases">
        <authorList>
            <person name="Steward A R."/>
        </authorList>
    </citation>
    <scope>NUCLEOTIDE SEQUENCE</scope>
</reference>
<sequence>MCPFNTLLIFLIGITFNDSARILGIFPTPATSHQGAFRPIIHELARRGHQVTVLTTDPAFPKDKPLPNLREIDVHELLYADKDKWLEKSKNSKDGFLKELKDRFERITVLAEMQIQVPEFKKLYKQKFDLLLVESYVRPLLGLSHVFKVPVIQISSLGVGHSVYNSFGAPYHPLLYHSLVSQKLYNLTLFEKEHTRAVQKLFC</sequence>
<dbReference type="AlphaFoldDB" id="A0A821XJ30"/>
<organism evidence="2 3">
    <name type="scientific">Pieris macdunnoughi</name>
    <dbReference type="NCBI Taxonomy" id="345717"/>
    <lineage>
        <taxon>Eukaryota</taxon>
        <taxon>Metazoa</taxon>
        <taxon>Ecdysozoa</taxon>
        <taxon>Arthropoda</taxon>
        <taxon>Hexapoda</taxon>
        <taxon>Insecta</taxon>
        <taxon>Pterygota</taxon>
        <taxon>Neoptera</taxon>
        <taxon>Endopterygota</taxon>
        <taxon>Lepidoptera</taxon>
        <taxon>Glossata</taxon>
        <taxon>Ditrysia</taxon>
        <taxon>Papilionoidea</taxon>
        <taxon>Pieridae</taxon>
        <taxon>Pierinae</taxon>
        <taxon>Pieris</taxon>
    </lineage>
</organism>
<protein>
    <submittedName>
        <fullName evidence="2">Uncharacterized protein</fullName>
    </submittedName>
</protein>
<proteinExistence type="predicted"/>
<evidence type="ECO:0000313" key="3">
    <source>
        <dbReference type="Proteomes" id="UP000663880"/>
    </source>
</evidence>
<dbReference type="Gene3D" id="3.40.50.2000">
    <property type="entry name" value="Glycogen Phosphorylase B"/>
    <property type="match status" value="1"/>
</dbReference>